<keyword evidence="6 8" id="KW-0808">Transferase</keyword>
<dbReference type="InterPro" id="IPR016651">
    <property type="entry name" value="LCMT1"/>
</dbReference>
<dbReference type="AlphaFoldDB" id="A0A1S7UIC8"/>
<evidence type="ECO:0000256" key="2">
    <source>
        <dbReference type="ARBA" id="ARBA00010703"/>
    </source>
</evidence>
<dbReference type="PANTHER" id="PTHR13600:SF21">
    <property type="entry name" value="LEUCINE CARBOXYL METHYLTRANSFERASE 1"/>
    <property type="match status" value="1"/>
</dbReference>
<dbReference type="InterPro" id="IPR007213">
    <property type="entry name" value="Ppm1/Ppm2/Tcmp"/>
</dbReference>
<feature type="binding site" evidence="9">
    <location>
        <position position="129"/>
    </location>
    <ligand>
        <name>S-adenosyl-L-methionine</name>
        <dbReference type="ChEBI" id="CHEBI:59789"/>
    </ligand>
</feature>
<dbReference type="EC" id="2.1.1.233" evidence="3 8"/>
<dbReference type="SUPFAM" id="SSF53335">
    <property type="entry name" value="S-adenosyl-L-methionine-dependent methyltransferases"/>
    <property type="match status" value="1"/>
</dbReference>
<name>A0A1S7UIC8_ROSNE</name>
<proteinExistence type="inferred from homology"/>
<reference evidence="11" key="1">
    <citation type="submission" date="2016-03" db="EMBL/GenBank/DDBJ databases">
        <title>Draft genome sequence of Rosellinia necatrix.</title>
        <authorList>
            <person name="Kanematsu S."/>
        </authorList>
    </citation>
    <scope>NUCLEOTIDE SEQUENCE [LARGE SCALE GENOMIC DNA]</scope>
    <source>
        <strain evidence="11">W97</strain>
    </source>
</reference>
<evidence type="ECO:0000256" key="6">
    <source>
        <dbReference type="ARBA" id="ARBA00022679"/>
    </source>
</evidence>
<dbReference type="OrthoDB" id="203237at2759"/>
<evidence type="ECO:0000256" key="1">
    <source>
        <dbReference type="ARBA" id="ARBA00000724"/>
    </source>
</evidence>
<gene>
    <name evidence="11" type="ORF">SAMD00023353_0104900</name>
</gene>
<evidence type="ECO:0000256" key="7">
    <source>
        <dbReference type="ARBA" id="ARBA00022691"/>
    </source>
</evidence>
<dbReference type="Gene3D" id="3.40.50.150">
    <property type="entry name" value="Vaccinia Virus protein VP39"/>
    <property type="match status" value="1"/>
</dbReference>
<evidence type="ECO:0000256" key="5">
    <source>
        <dbReference type="ARBA" id="ARBA00022603"/>
    </source>
</evidence>
<evidence type="ECO:0000256" key="4">
    <source>
        <dbReference type="ARBA" id="ARBA00017497"/>
    </source>
</evidence>
<dbReference type="Proteomes" id="UP000054516">
    <property type="component" value="Unassembled WGS sequence"/>
</dbReference>
<comment type="function">
    <text evidence="8">Methylates the carboxyl group of the C-terminal leucine residue of protein phosphatase 2A catalytic subunits to form alpha-leucine ester residues.</text>
</comment>
<evidence type="ECO:0000256" key="3">
    <source>
        <dbReference type="ARBA" id="ARBA00012834"/>
    </source>
</evidence>
<evidence type="ECO:0000313" key="11">
    <source>
        <dbReference type="EMBL" id="GAP82959.1"/>
    </source>
</evidence>
<protein>
    <recommendedName>
        <fullName evidence="4 8">Leucine carboxyl methyltransferase 1</fullName>
        <ecNumber evidence="3 8">2.1.1.233</ecNumber>
    </recommendedName>
</protein>
<dbReference type="GO" id="GO:0032259">
    <property type="term" value="P:methylation"/>
    <property type="evidence" value="ECO:0007669"/>
    <property type="project" value="UniProtKB-KW"/>
</dbReference>
<evidence type="ECO:0000313" key="12">
    <source>
        <dbReference type="Proteomes" id="UP000054516"/>
    </source>
</evidence>
<dbReference type="PANTHER" id="PTHR13600">
    <property type="entry name" value="LEUCINE CARBOXYL METHYLTRANSFERASE"/>
    <property type="match status" value="1"/>
</dbReference>
<evidence type="ECO:0000256" key="9">
    <source>
        <dbReference type="PIRSR" id="PIRSR016305-1"/>
    </source>
</evidence>
<evidence type="ECO:0000256" key="8">
    <source>
        <dbReference type="PIRNR" id="PIRNR016305"/>
    </source>
</evidence>
<dbReference type="STRING" id="77044.A0A1S7UIC8"/>
<dbReference type="OMA" id="IIYEPIR"/>
<keyword evidence="5 8" id="KW-0489">Methyltransferase</keyword>
<dbReference type="InterPro" id="IPR029063">
    <property type="entry name" value="SAM-dependent_MTases_sf"/>
</dbReference>
<dbReference type="EMBL" id="DF977446">
    <property type="protein sequence ID" value="GAP82959.1"/>
    <property type="molecule type" value="Genomic_DNA"/>
</dbReference>
<accession>A0A1S7UIC8</accession>
<comment type="catalytic activity">
    <reaction evidence="1 8">
        <text>[phosphatase 2A protein]-C-terminal L-leucine + S-adenosyl-L-methionine = [phosphatase 2A protein]-C-terminal L-leucine methyl ester + S-adenosyl-L-homocysteine</text>
        <dbReference type="Rhea" id="RHEA:48544"/>
        <dbReference type="Rhea" id="RHEA-COMP:12134"/>
        <dbReference type="Rhea" id="RHEA-COMP:12135"/>
        <dbReference type="ChEBI" id="CHEBI:57856"/>
        <dbReference type="ChEBI" id="CHEBI:59789"/>
        <dbReference type="ChEBI" id="CHEBI:90516"/>
        <dbReference type="ChEBI" id="CHEBI:90517"/>
        <dbReference type="EC" id="2.1.1.233"/>
    </reaction>
</comment>
<feature type="binding site" evidence="9">
    <location>
        <position position="231"/>
    </location>
    <ligand>
        <name>S-adenosyl-L-methionine</name>
        <dbReference type="ChEBI" id="CHEBI:59789"/>
    </ligand>
</feature>
<organism evidence="11">
    <name type="scientific">Rosellinia necatrix</name>
    <name type="common">White root-rot fungus</name>
    <dbReference type="NCBI Taxonomy" id="77044"/>
    <lineage>
        <taxon>Eukaryota</taxon>
        <taxon>Fungi</taxon>
        <taxon>Dikarya</taxon>
        <taxon>Ascomycota</taxon>
        <taxon>Pezizomycotina</taxon>
        <taxon>Sordariomycetes</taxon>
        <taxon>Xylariomycetidae</taxon>
        <taxon>Xylariales</taxon>
        <taxon>Xylariaceae</taxon>
        <taxon>Rosellinia</taxon>
    </lineage>
</organism>
<feature type="region of interest" description="Disordered" evidence="10">
    <location>
        <begin position="1"/>
        <end position="37"/>
    </location>
</feature>
<sequence length="370" mass="41052">MSDMPAPSIPNLLTLRGSRGGSGARGRGRGRGGIRSPAATAAAATPSHNAVIQGTDTDAAVSRLSAVDLGYLEDPYARFFVQAPALGAAVRRLPIINRGTYTRTTALDRLINAFLSATEGQERQIVSLGAGTDTRVFQLFQDAKRARLIYHEVDFPTVTEKKYYIVRSTANLRAVIQSPGLAHQSHTWCGEGLPDGSRYWCHGRDLRDLSKLDAEPLPGLRTDLPTLLISECCLCYLEVTEASGVIKYFTDRISRLSVVIYEPIQPHDPFGKQMVSNLAARQIQMPTLEQYANTDQQELRLLEAGFGFAHSLTIERIWEDWVSIGEKERVDSLEGLDEVEEWNLLAAHYSISWGWKGMDLEAWRINTNPH</sequence>
<keyword evidence="7 8" id="KW-0949">S-adenosyl-L-methionine</keyword>
<comment type="similarity">
    <text evidence="2 8">Belongs to the methyltransferase superfamily. LCMT family.</text>
</comment>
<dbReference type="Pfam" id="PF04072">
    <property type="entry name" value="LCM"/>
    <property type="match status" value="1"/>
</dbReference>
<feature type="binding site" evidence="9">
    <location>
        <position position="103"/>
    </location>
    <ligand>
        <name>S-adenosyl-L-methionine</name>
        <dbReference type="ChEBI" id="CHEBI:59789"/>
    </ligand>
</feature>
<feature type="binding site" evidence="9">
    <location>
        <begin position="205"/>
        <end position="206"/>
    </location>
    <ligand>
        <name>S-adenosyl-L-methionine</name>
        <dbReference type="ChEBI" id="CHEBI:59789"/>
    </ligand>
</feature>
<evidence type="ECO:0000256" key="10">
    <source>
        <dbReference type="SAM" id="MobiDB-lite"/>
    </source>
</evidence>
<dbReference type="GO" id="GO:0018423">
    <property type="term" value="F:protein C-terminal leucine carboxyl O-methyltransferase activity"/>
    <property type="evidence" value="ECO:0007669"/>
    <property type="project" value="UniProtKB-EC"/>
</dbReference>
<dbReference type="PIRSF" id="PIRSF016305">
    <property type="entry name" value="LCM_mtfrase"/>
    <property type="match status" value="1"/>
</dbReference>
<keyword evidence="12" id="KW-1185">Reference proteome</keyword>